<dbReference type="CDD" id="cd06259">
    <property type="entry name" value="YdcF-like"/>
    <property type="match status" value="1"/>
</dbReference>
<accession>A0ABP8JSI3</accession>
<gene>
    <name evidence="2" type="ORF">GCM10023187_02400</name>
</gene>
<comment type="caution">
    <text evidence="2">The sequence shown here is derived from an EMBL/GenBank/DDBJ whole genome shotgun (WGS) entry which is preliminary data.</text>
</comment>
<dbReference type="Pfam" id="PF02698">
    <property type="entry name" value="DUF218"/>
    <property type="match status" value="1"/>
</dbReference>
<keyword evidence="3" id="KW-1185">Reference proteome</keyword>
<dbReference type="Gene3D" id="3.40.50.620">
    <property type="entry name" value="HUPs"/>
    <property type="match status" value="1"/>
</dbReference>
<dbReference type="PANTHER" id="PTHR30336">
    <property type="entry name" value="INNER MEMBRANE PROTEIN, PROBABLE PERMEASE"/>
    <property type="match status" value="1"/>
</dbReference>
<organism evidence="2 3">
    <name type="scientific">Nibrella viscosa</name>
    <dbReference type="NCBI Taxonomy" id="1084524"/>
    <lineage>
        <taxon>Bacteria</taxon>
        <taxon>Pseudomonadati</taxon>
        <taxon>Bacteroidota</taxon>
        <taxon>Cytophagia</taxon>
        <taxon>Cytophagales</taxon>
        <taxon>Spirosomataceae</taxon>
        <taxon>Nibrella</taxon>
    </lineage>
</organism>
<reference evidence="3" key="1">
    <citation type="journal article" date="2019" name="Int. J. Syst. Evol. Microbiol.">
        <title>The Global Catalogue of Microorganisms (GCM) 10K type strain sequencing project: providing services to taxonomists for standard genome sequencing and annotation.</title>
        <authorList>
            <consortium name="The Broad Institute Genomics Platform"/>
            <consortium name="The Broad Institute Genome Sequencing Center for Infectious Disease"/>
            <person name="Wu L."/>
            <person name="Ma J."/>
        </authorList>
    </citation>
    <scope>NUCLEOTIDE SEQUENCE [LARGE SCALE GENOMIC DNA]</scope>
    <source>
        <strain evidence="3">JCM 17925</strain>
    </source>
</reference>
<dbReference type="InterPro" id="IPR003848">
    <property type="entry name" value="DUF218"/>
</dbReference>
<name>A0ABP8JSI3_9BACT</name>
<evidence type="ECO:0000313" key="3">
    <source>
        <dbReference type="Proteomes" id="UP001500936"/>
    </source>
</evidence>
<sequence length="228" mass="26115">MPPPVQHPASDAYIYELAQKLWDYHHMHQPLRKADAILVLCSHDTRVAERAAQLFLEEWAPLLIFSGGLGVITRSMWSEPEADLFARIAIGRGVPTDRILIENQSTNTGENILFTKRLLAEKKLDPQTFIVVQKPYMERRSYATFRKVWPEKQLIVTSPQDPFAVYLSQYTNPELSPDDVISIMVGDLQRIRLYPEKGFQIPQAIPDDVWAAYEELVQAGYNRHLVVG</sequence>
<dbReference type="Proteomes" id="UP001500936">
    <property type="component" value="Unassembled WGS sequence"/>
</dbReference>
<dbReference type="PANTHER" id="PTHR30336:SF20">
    <property type="entry name" value="DUF218 DOMAIN-CONTAINING PROTEIN"/>
    <property type="match status" value="1"/>
</dbReference>
<dbReference type="RefSeq" id="WP_345263114.1">
    <property type="nucleotide sequence ID" value="NZ_BAABHB010000001.1"/>
</dbReference>
<dbReference type="InterPro" id="IPR014729">
    <property type="entry name" value="Rossmann-like_a/b/a_fold"/>
</dbReference>
<feature type="domain" description="DUF218" evidence="1">
    <location>
        <begin position="35"/>
        <end position="153"/>
    </location>
</feature>
<dbReference type="InterPro" id="IPR051599">
    <property type="entry name" value="Cell_Envelope_Assoc"/>
</dbReference>
<evidence type="ECO:0000313" key="2">
    <source>
        <dbReference type="EMBL" id="GAA4395477.1"/>
    </source>
</evidence>
<dbReference type="EMBL" id="BAABHB010000001">
    <property type="protein sequence ID" value="GAA4395477.1"/>
    <property type="molecule type" value="Genomic_DNA"/>
</dbReference>
<proteinExistence type="predicted"/>
<protein>
    <submittedName>
        <fullName evidence="2">YdcF family protein</fullName>
    </submittedName>
</protein>
<evidence type="ECO:0000259" key="1">
    <source>
        <dbReference type="Pfam" id="PF02698"/>
    </source>
</evidence>